<feature type="domain" description="Ketopantoate reductase N-terminal" evidence="5">
    <location>
        <begin position="7"/>
        <end position="163"/>
    </location>
</feature>
<gene>
    <name evidence="7" type="ORF">CBYS24578_00008054</name>
</gene>
<evidence type="ECO:0000259" key="6">
    <source>
        <dbReference type="Pfam" id="PF08546"/>
    </source>
</evidence>
<evidence type="ECO:0000313" key="7">
    <source>
        <dbReference type="EMBL" id="CAG9981046.1"/>
    </source>
</evidence>
<dbReference type="GO" id="GO:0015940">
    <property type="term" value="P:pantothenate biosynthetic process"/>
    <property type="evidence" value="ECO:0007669"/>
    <property type="project" value="InterPro"/>
</dbReference>
<protein>
    <recommendedName>
        <fullName evidence="4">2-dehydropantoate 2-reductase</fullName>
        <ecNumber evidence="4">1.1.1.169</ecNumber>
    </recommendedName>
    <alternativeName>
        <fullName evidence="4">Ketopantoate reductase</fullName>
    </alternativeName>
</protein>
<dbReference type="SUPFAM" id="SSF48179">
    <property type="entry name" value="6-phosphogluconate dehydrogenase C-terminal domain-like"/>
    <property type="match status" value="1"/>
</dbReference>
<dbReference type="InterPro" id="IPR013332">
    <property type="entry name" value="KPR_N"/>
</dbReference>
<keyword evidence="3 4" id="KW-0560">Oxidoreductase</keyword>
<dbReference type="InterPro" id="IPR008927">
    <property type="entry name" value="6-PGluconate_DH-like_C_sf"/>
</dbReference>
<reference evidence="7 8" key="2">
    <citation type="submission" date="2021-10" db="EMBL/GenBank/DDBJ databases">
        <authorList>
            <person name="Piombo E."/>
        </authorList>
    </citation>
    <scope>NUCLEOTIDE SEQUENCE [LARGE SCALE GENOMIC DNA]</scope>
</reference>
<dbReference type="InterPro" id="IPR003710">
    <property type="entry name" value="ApbA"/>
</dbReference>
<dbReference type="Pfam" id="PF02558">
    <property type="entry name" value="ApbA"/>
    <property type="match status" value="1"/>
</dbReference>
<dbReference type="Proteomes" id="UP000754883">
    <property type="component" value="Unassembled WGS sequence"/>
</dbReference>
<evidence type="ECO:0000256" key="2">
    <source>
        <dbReference type="ARBA" id="ARBA00022857"/>
    </source>
</evidence>
<accession>A0A9N9XXA1</accession>
<dbReference type="InterPro" id="IPR013328">
    <property type="entry name" value="6PGD_dom2"/>
</dbReference>
<dbReference type="EMBL" id="CABFNO020001323">
    <property type="protein sequence ID" value="CAG9981046.1"/>
    <property type="molecule type" value="Genomic_DNA"/>
</dbReference>
<dbReference type="AlphaFoldDB" id="A0A9N9XXA1"/>
<name>A0A9N9XXA1_9HYPO</name>
<sequence length="323" mass="34278">MGDQSCLVVGCGAVGILYTYILSHHLKQSNIYAVCRSNHAAASENGFRIDSEAWGQGLTCKPVVVGSVGEAAEKHGRAFDYILVCTKSSADPSQMAAMLAPAVAMGSTRIALFQNGIAVEDCYARAYPTNPIISVVVYVKATEVAKAVVEHNNVEQLHLGSYPSSAPSTPARELGDALASGGASVTVHDDVQTERWSKALINSVWNPLSALTRLGDGAFLMSDDGAEEAARVMMRETAAIARACGVAGIDDELVERQLARNVARKPVGQKMSMYFDAVAGRPMEVDAIIGNVVQLGEQHKVPTPSLKLLYLLVKALNNSFAVS</sequence>
<dbReference type="InterPro" id="IPR051402">
    <property type="entry name" value="KPR-Related"/>
</dbReference>
<feature type="domain" description="Ketopantoate reductase C-terminal" evidence="6">
    <location>
        <begin position="190"/>
        <end position="316"/>
    </location>
</feature>
<dbReference type="GO" id="GO:0005737">
    <property type="term" value="C:cytoplasm"/>
    <property type="evidence" value="ECO:0007669"/>
    <property type="project" value="TreeGrafter"/>
</dbReference>
<evidence type="ECO:0000313" key="8">
    <source>
        <dbReference type="Proteomes" id="UP000754883"/>
    </source>
</evidence>
<dbReference type="OrthoDB" id="3609at2759"/>
<dbReference type="PANTHER" id="PTHR21708:SF30">
    <property type="entry name" value="2-DEHYDROPANTOATE 2-REDUCTASE-RELATED"/>
    <property type="match status" value="1"/>
</dbReference>
<evidence type="ECO:0000256" key="4">
    <source>
        <dbReference type="RuleBase" id="RU362068"/>
    </source>
</evidence>
<comment type="similarity">
    <text evidence="1 4">Belongs to the ketopantoate reductase family.</text>
</comment>
<dbReference type="FunFam" id="1.10.1040.10:FF:000017">
    <property type="entry name" value="2-dehydropantoate 2-reductase"/>
    <property type="match status" value="1"/>
</dbReference>
<organism evidence="7 8">
    <name type="scientific">Clonostachys byssicola</name>
    <dbReference type="NCBI Taxonomy" id="160290"/>
    <lineage>
        <taxon>Eukaryota</taxon>
        <taxon>Fungi</taxon>
        <taxon>Dikarya</taxon>
        <taxon>Ascomycota</taxon>
        <taxon>Pezizomycotina</taxon>
        <taxon>Sordariomycetes</taxon>
        <taxon>Hypocreomycetidae</taxon>
        <taxon>Hypocreales</taxon>
        <taxon>Bionectriaceae</taxon>
        <taxon>Clonostachys</taxon>
    </lineage>
</organism>
<keyword evidence="2 4" id="KW-0521">NADP</keyword>
<reference evidence="8" key="1">
    <citation type="submission" date="2019-06" db="EMBL/GenBank/DDBJ databases">
        <authorList>
            <person name="Broberg M."/>
        </authorList>
    </citation>
    <scope>NUCLEOTIDE SEQUENCE [LARGE SCALE GENOMIC DNA]</scope>
</reference>
<evidence type="ECO:0000256" key="3">
    <source>
        <dbReference type="ARBA" id="ARBA00023002"/>
    </source>
</evidence>
<proteinExistence type="inferred from homology"/>
<comment type="function">
    <text evidence="4">Catalyzes the NADPH-dependent reduction of ketopantoate into pantoic acid.</text>
</comment>
<evidence type="ECO:0000256" key="1">
    <source>
        <dbReference type="ARBA" id="ARBA00007870"/>
    </source>
</evidence>
<dbReference type="PANTHER" id="PTHR21708">
    <property type="entry name" value="PROBABLE 2-DEHYDROPANTOATE 2-REDUCTASE"/>
    <property type="match status" value="1"/>
</dbReference>
<keyword evidence="8" id="KW-1185">Reference proteome</keyword>
<dbReference type="Gene3D" id="3.40.50.720">
    <property type="entry name" value="NAD(P)-binding Rossmann-like Domain"/>
    <property type="match status" value="1"/>
</dbReference>
<dbReference type="InterPro" id="IPR013752">
    <property type="entry name" value="KPA_reductase"/>
</dbReference>
<evidence type="ECO:0000259" key="5">
    <source>
        <dbReference type="Pfam" id="PF02558"/>
    </source>
</evidence>
<dbReference type="Pfam" id="PF08546">
    <property type="entry name" value="ApbA_C"/>
    <property type="match status" value="1"/>
</dbReference>
<dbReference type="EC" id="1.1.1.169" evidence="4"/>
<comment type="catalytic activity">
    <reaction evidence="4">
        <text>(R)-pantoate + NADP(+) = 2-dehydropantoate + NADPH + H(+)</text>
        <dbReference type="Rhea" id="RHEA:16233"/>
        <dbReference type="ChEBI" id="CHEBI:11561"/>
        <dbReference type="ChEBI" id="CHEBI:15378"/>
        <dbReference type="ChEBI" id="CHEBI:15980"/>
        <dbReference type="ChEBI" id="CHEBI:57783"/>
        <dbReference type="ChEBI" id="CHEBI:58349"/>
        <dbReference type="EC" id="1.1.1.169"/>
    </reaction>
</comment>
<comment type="caution">
    <text evidence="7">The sequence shown here is derived from an EMBL/GenBank/DDBJ whole genome shotgun (WGS) entry which is preliminary data.</text>
</comment>
<dbReference type="NCBIfam" id="TIGR00745">
    <property type="entry name" value="apbA_panE"/>
    <property type="match status" value="1"/>
</dbReference>
<dbReference type="Gene3D" id="1.10.1040.10">
    <property type="entry name" value="N-(1-d-carboxylethyl)-l-norvaline Dehydrogenase, domain 2"/>
    <property type="match status" value="1"/>
</dbReference>
<dbReference type="GO" id="GO:0008677">
    <property type="term" value="F:2-dehydropantoate 2-reductase activity"/>
    <property type="evidence" value="ECO:0007669"/>
    <property type="project" value="UniProtKB-EC"/>
</dbReference>